<evidence type="ECO:0000313" key="2">
    <source>
        <dbReference type="Proteomes" id="UP000053097"/>
    </source>
</evidence>
<evidence type="ECO:0000313" key="1">
    <source>
        <dbReference type="EMBL" id="EZA55154.1"/>
    </source>
</evidence>
<dbReference type="GO" id="GO:0032259">
    <property type="term" value="P:methylation"/>
    <property type="evidence" value="ECO:0007669"/>
    <property type="project" value="UniProtKB-KW"/>
</dbReference>
<keyword evidence="2" id="KW-1185">Reference proteome</keyword>
<reference evidence="1 2" key="1">
    <citation type="journal article" date="2014" name="Curr. Biol.">
        <title>The genome of the clonal raider ant Cerapachys biroi.</title>
        <authorList>
            <person name="Oxley P.R."/>
            <person name="Ji L."/>
            <person name="Fetter-Pruneda I."/>
            <person name="McKenzie S.K."/>
            <person name="Li C."/>
            <person name="Hu H."/>
            <person name="Zhang G."/>
            <person name="Kronauer D.J."/>
        </authorList>
    </citation>
    <scope>NUCLEOTIDE SEQUENCE [LARGE SCALE GENOMIC DNA]</scope>
</reference>
<sequence length="209" mass="23499">GRYICISLLQEHVLRKLLSYFPTSNRCHAAELKARKEGDCYIPIFMIIAMKFKNLPQKLLEIALVDGPPERLSSIEDMISAVFSTQQVALVHNKLRKSNIANIGEITLDLHRPGDKHPRYTVYIIDCPSTSCGTTFAAYIVPQGKDSATNLALVFLSSNDIGTRGVCYDSGQFVVEDVEDEDYELRRLVFLDNPYVIQSEARLKEGTNL</sequence>
<name>A0A026WJ87_OOCBI</name>
<proteinExistence type="predicted"/>
<accession>A0A026WJ87</accession>
<dbReference type="AlphaFoldDB" id="A0A026WJ87"/>
<organism evidence="1 2">
    <name type="scientific">Ooceraea biroi</name>
    <name type="common">Clonal raider ant</name>
    <name type="synonym">Cerapachys biroi</name>
    <dbReference type="NCBI Taxonomy" id="2015173"/>
    <lineage>
        <taxon>Eukaryota</taxon>
        <taxon>Metazoa</taxon>
        <taxon>Ecdysozoa</taxon>
        <taxon>Arthropoda</taxon>
        <taxon>Hexapoda</taxon>
        <taxon>Insecta</taxon>
        <taxon>Pterygota</taxon>
        <taxon>Neoptera</taxon>
        <taxon>Endopterygota</taxon>
        <taxon>Hymenoptera</taxon>
        <taxon>Apocrita</taxon>
        <taxon>Aculeata</taxon>
        <taxon>Formicoidea</taxon>
        <taxon>Formicidae</taxon>
        <taxon>Dorylinae</taxon>
        <taxon>Ooceraea</taxon>
    </lineage>
</organism>
<keyword evidence="1" id="KW-0489">Methyltransferase</keyword>
<feature type="non-terminal residue" evidence="1">
    <location>
        <position position="1"/>
    </location>
</feature>
<gene>
    <name evidence="1" type="ORF">X777_05223</name>
</gene>
<protein>
    <submittedName>
        <fullName evidence="1">Methyltransferase-like protein</fullName>
    </submittedName>
</protein>
<dbReference type="Proteomes" id="UP000053097">
    <property type="component" value="Unassembled WGS sequence"/>
</dbReference>
<dbReference type="EMBL" id="KK107218">
    <property type="protein sequence ID" value="EZA55154.1"/>
    <property type="molecule type" value="Genomic_DNA"/>
</dbReference>
<dbReference type="OrthoDB" id="411785at2759"/>
<dbReference type="GO" id="GO:0008168">
    <property type="term" value="F:methyltransferase activity"/>
    <property type="evidence" value="ECO:0007669"/>
    <property type="project" value="UniProtKB-KW"/>
</dbReference>
<keyword evidence="1" id="KW-0808">Transferase</keyword>